<dbReference type="InterPro" id="IPR003673">
    <property type="entry name" value="CoA-Trfase_fam_III"/>
</dbReference>
<dbReference type="PANTHER" id="PTHR48207">
    <property type="entry name" value="SUCCINATE--HYDROXYMETHYLGLUTARATE COA-TRANSFERASE"/>
    <property type="match status" value="1"/>
</dbReference>
<dbReference type="InterPro" id="IPR023606">
    <property type="entry name" value="CoA-Trfase_III_dom_1_sf"/>
</dbReference>
<dbReference type="Gene3D" id="3.40.50.10540">
    <property type="entry name" value="Crotonobetainyl-coa:carnitine coa-transferase, domain 1"/>
    <property type="match status" value="1"/>
</dbReference>
<gene>
    <name evidence="2" type="ORF">ACFFPI_01055</name>
</gene>
<accession>A0ABV5UKH2</accession>
<sequence length="395" mass="42440">MTALEGIRVIDLGQFYFGPYCAMLMARLGADVIKVEAPDGDPYRRLPTATDDGTALQFELINSGKRLIRLDLKNPAGRDVLLRLVRTADILIQNLSPGAMDRFGLGYDTLQAENPRLIMASGTGYGSFGPYAGQSAMDMSIQARTAFMSTTGFDGGPPVRTGPSVVDFLGGTHLLAGVMAALYQREKSGKGQHVEVALQDAAITSLTSNIAGYVNSGGTMPERTGNRNGGLAVTPYNAYQTNDGWVALLCPTDAHWARLRELMQDPDADDQRYDTMAGRCAEMDAVDAIVERWTKTLSKNEIGECLGQSNIPAAPVLTLPELLEDPHVAKRQVLRRMHDEKGPWLTWGSPLVLSDSPLVEPTRPGPLGAHTQEVLTGDLGLSEADVSALRASGAI</sequence>
<name>A0ABV5UKH2_9MICC</name>
<evidence type="ECO:0000256" key="1">
    <source>
        <dbReference type="ARBA" id="ARBA00022679"/>
    </source>
</evidence>
<dbReference type="Pfam" id="PF02515">
    <property type="entry name" value="CoA_transf_3"/>
    <property type="match status" value="1"/>
</dbReference>
<dbReference type="Gene3D" id="3.30.1540.10">
    <property type="entry name" value="formyl-coa transferase, domain 3"/>
    <property type="match status" value="1"/>
</dbReference>
<keyword evidence="1 2" id="KW-0808">Transferase</keyword>
<evidence type="ECO:0000313" key="3">
    <source>
        <dbReference type="Proteomes" id="UP001589536"/>
    </source>
</evidence>
<dbReference type="PANTHER" id="PTHR48207:SF3">
    <property type="entry name" value="SUCCINATE--HYDROXYMETHYLGLUTARATE COA-TRANSFERASE"/>
    <property type="match status" value="1"/>
</dbReference>
<dbReference type="SUPFAM" id="SSF89796">
    <property type="entry name" value="CoA-transferase family III (CaiB/BaiF)"/>
    <property type="match status" value="1"/>
</dbReference>
<comment type="caution">
    <text evidence="2">The sequence shown here is derived from an EMBL/GenBank/DDBJ whole genome shotgun (WGS) entry which is preliminary data.</text>
</comment>
<dbReference type="Proteomes" id="UP001589536">
    <property type="component" value="Unassembled WGS sequence"/>
</dbReference>
<dbReference type="InterPro" id="IPR050483">
    <property type="entry name" value="CoA-transferase_III_domain"/>
</dbReference>
<proteinExistence type="predicted"/>
<dbReference type="GO" id="GO:0016740">
    <property type="term" value="F:transferase activity"/>
    <property type="evidence" value="ECO:0007669"/>
    <property type="project" value="UniProtKB-KW"/>
</dbReference>
<dbReference type="RefSeq" id="WP_345049634.1">
    <property type="nucleotide sequence ID" value="NZ_BAABED010000001.1"/>
</dbReference>
<dbReference type="InterPro" id="IPR044855">
    <property type="entry name" value="CoA-Trfase_III_dom3_sf"/>
</dbReference>
<dbReference type="EMBL" id="JBHMBH010000006">
    <property type="protein sequence ID" value="MFB9712745.1"/>
    <property type="molecule type" value="Genomic_DNA"/>
</dbReference>
<reference evidence="2 3" key="1">
    <citation type="submission" date="2024-09" db="EMBL/GenBank/DDBJ databases">
        <authorList>
            <person name="Sun Q."/>
            <person name="Mori K."/>
        </authorList>
    </citation>
    <scope>NUCLEOTIDE SEQUENCE [LARGE SCALE GENOMIC DNA]</scope>
    <source>
        <strain evidence="2 3">JCM 13519</strain>
    </source>
</reference>
<protein>
    <submittedName>
        <fullName evidence="2">CaiB/BaiF CoA transferase family protein</fullName>
    </submittedName>
</protein>
<organism evidence="2 3">
    <name type="scientific">Arthrobacter methylotrophus</name>
    <dbReference type="NCBI Taxonomy" id="121291"/>
    <lineage>
        <taxon>Bacteria</taxon>
        <taxon>Bacillati</taxon>
        <taxon>Actinomycetota</taxon>
        <taxon>Actinomycetes</taxon>
        <taxon>Micrococcales</taxon>
        <taxon>Micrococcaceae</taxon>
        <taxon>Arthrobacter</taxon>
    </lineage>
</organism>
<keyword evidence="3" id="KW-1185">Reference proteome</keyword>
<evidence type="ECO:0000313" key="2">
    <source>
        <dbReference type="EMBL" id="MFB9712745.1"/>
    </source>
</evidence>